<dbReference type="AlphaFoldDB" id="A0A151S447"/>
<dbReference type="Gene3D" id="4.10.60.10">
    <property type="entry name" value="Zinc finger, CCHC-type"/>
    <property type="match status" value="1"/>
</dbReference>
<keyword evidence="1" id="KW-0479">Metal-binding</keyword>
<keyword evidence="1" id="KW-0863">Zinc-finger</keyword>
<evidence type="ECO:0000313" key="4">
    <source>
        <dbReference type="EMBL" id="KYP49538.1"/>
    </source>
</evidence>
<evidence type="ECO:0000256" key="1">
    <source>
        <dbReference type="PROSITE-ProRule" id="PRU00047"/>
    </source>
</evidence>
<dbReference type="InterPro" id="IPR036875">
    <property type="entry name" value="Znf_CCHC_sf"/>
</dbReference>
<dbReference type="EMBL" id="KQ483474">
    <property type="protein sequence ID" value="KYP49555.1"/>
    <property type="molecule type" value="Genomic_DNA"/>
</dbReference>
<dbReference type="Gramene" id="C.cajan_26898.t">
    <property type="protein sequence ID" value="C.cajan_26898.t.cds1"/>
    <property type="gene ID" value="C.cajan_26898"/>
</dbReference>
<feature type="region of interest" description="Disordered" evidence="2">
    <location>
        <begin position="203"/>
        <end position="260"/>
    </location>
</feature>
<keyword evidence="8" id="KW-1185">Reference proteome</keyword>
<dbReference type="InterPro" id="IPR054722">
    <property type="entry name" value="PolX-like_BBD"/>
</dbReference>
<dbReference type="GO" id="GO:0003676">
    <property type="term" value="F:nucleic acid binding"/>
    <property type="evidence" value="ECO:0007669"/>
    <property type="project" value="InterPro"/>
</dbReference>
<evidence type="ECO:0000259" key="3">
    <source>
        <dbReference type="PROSITE" id="PS50158"/>
    </source>
</evidence>
<dbReference type="EMBL" id="KQ483474">
    <property type="protein sequence ID" value="KYP49538.1"/>
    <property type="molecule type" value="Genomic_DNA"/>
</dbReference>
<dbReference type="Pfam" id="PF14223">
    <property type="entry name" value="Retrotran_gag_2"/>
    <property type="match status" value="1"/>
</dbReference>
<gene>
    <name evidence="4" type="ORF">KK1_028734</name>
    <name evidence="5" type="ORF">KK1_028737</name>
    <name evidence="6" type="ORF">KK1_028739</name>
    <name evidence="7" type="ORF">KK1_028751</name>
</gene>
<evidence type="ECO:0000313" key="6">
    <source>
        <dbReference type="EMBL" id="KYP49543.1"/>
    </source>
</evidence>
<keyword evidence="1" id="KW-0862">Zinc</keyword>
<dbReference type="Pfam" id="PF00098">
    <property type="entry name" value="zf-CCHC"/>
    <property type="match status" value="1"/>
</dbReference>
<dbReference type="Gramene" id="C.cajan_26903.t">
    <property type="protein sequence ID" value="C.cajan_26903.t.cds1"/>
    <property type="gene ID" value="C.cajan_26903"/>
</dbReference>
<reference evidence="4 8" key="1">
    <citation type="journal article" date="2012" name="Nat. Biotechnol.">
        <title>Draft genome sequence of pigeonpea (Cajanus cajan), an orphan legume crop of resource-poor farmers.</title>
        <authorList>
            <person name="Varshney R.K."/>
            <person name="Chen W."/>
            <person name="Li Y."/>
            <person name="Bharti A.K."/>
            <person name="Saxena R.K."/>
            <person name="Schlueter J.A."/>
            <person name="Donoghue M.T."/>
            <person name="Azam S."/>
            <person name="Fan G."/>
            <person name="Whaley A.M."/>
            <person name="Farmer A.D."/>
            <person name="Sheridan J."/>
            <person name="Iwata A."/>
            <person name="Tuteja R."/>
            <person name="Penmetsa R.V."/>
            <person name="Wu W."/>
            <person name="Upadhyaya H.D."/>
            <person name="Yang S.P."/>
            <person name="Shah T."/>
            <person name="Saxena K.B."/>
            <person name="Michael T."/>
            <person name="McCombie W.R."/>
            <person name="Yang B."/>
            <person name="Zhang G."/>
            <person name="Yang H."/>
            <person name="Wang J."/>
            <person name="Spillane C."/>
            <person name="Cook D.R."/>
            <person name="May G.D."/>
            <person name="Xu X."/>
            <person name="Jackson S.A."/>
        </authorList>
    </citation>
    <scope>NUCLEOTIDE SEQUENCE [LARGE SCALE GENOMIC DNA]</scope>
    <source>
        <strain evidence="8">cv. Asha</strain>
    </source>
</reference>
<dbReference type="SMART" id="SM00343">
    <property type="entry name" value="ZnF_C2HC"/>
    <property type="match status" value="1"/>
</dbReference>
<dbReference type="Gramene" id="C.cajan_26915.t">
    <property type="protein sequence ID" value="C.cajan_26915.t.cds1"/>
    <property type="gene ID" value="C.cajan_26915"/>
</dbReference>
<name>A0A151S447_CAJCA</name>
<dbReference type="PROSITE" id="PS50158">
    <property type="entry name" value="ZF_CCHC"/>
    <property type="match status" value="1"/>
</dbReference>
<evidence type="ECO:0000313" key="5">
    <source>
        <dbReference type="EMBL" id="KYP49541.1"/>
    </source>
</evidence>
<dbReference type="PANTHER" id="PTHR47481:SF36">
    <property type="entry name" value="CCHC-TYPE DOMAIN-CONTAINING PROTEIN"/>
    <property type="match status" value="1"/>
</dbReference>
<proteinExistence type="predicted"/>
<dbReference type="Pfam" id="PF22936">
    <property type="entry name" value="Pol_BBD"/>
    <property type="match status" value="1"/>
</dbReference>
<dbReference type="GO" id="GO:0008270">
    <property type="term" value="F:zinc ion binding"/>
    <property type="evidence" value="ECO:0007669"/>
    <property type="project" value="UniProtKB-KW"/>
</dbReference>
<dbReference type="SUPFAM" id="SSF57756">
    <property type="entry name" value="Retrovirus zinc finger-like domains"/>
    <property type="match status" value="1"/>
</dbReference>
<dbReference type="OMA" id="CSHHIIG"/>
<dbReference type="EMBL" id="KQ483474">
    <property type="protein sequence ID" value="KYP49541.1"/>
    <property type="molecule type" value="Genomic_DNA"/>
</dbReference>
<dbReference type="Proteomes" id="UP000075243">
    <property type="component" value="Unassembled WGS sequence"/>
</dbReference>
<dbReference type="Gramene" id="C.cajan_26901.t">
    <property type="protein sequence ID" value="C.cajan_26901.t.cds1"/>
    <property type="gene ID" value="C.cajan_26901"/>
</dbReference>
<evidence type="ECO:0000256" key="2">
    <source>
        <dbReference type="SAM" id="MobiDB-lite"/>
    </source>
</evidence>
<organism evidence="4 8">
    <name type="scientific">Cajanus cajan</name>
    <name type="common">Pigeon pea</name>
    <name type="synonym">Cajanus indicus</name>
    <dbReference type="NCBI Taxonomy" id="3821"/>
    <lineage>
        <taxon>Eukaryota</taxon>
        <taxon>Viridiplantae</taxon>
        <taxon>Streptophyta</taxon>
        <taxon>Embryophyta</taxon>
        <taxon>Tracheophyta</taxon>
        <taxon>Spermatophyta</taxon>
        <taxon>Magnoliopsida</taxon>
        <taxon>eudicotyledons</taxon>
        <taxon>Gunneridae</taxon>
        <taxon>Pentapetalae</taxon>
        <taxon>rosids</taxon>
        <taxon>fabids</taxon>
        <taxon>Fabales</taxon>
        <taxon>Fabaceae</taxon>
        <taxon>Papilionoideae</taxon>
        <taxon>50 kb inversion clade</taxon>
        <taxon>NPAAA clade</taxon>
        <taxon>indigoferoid/millettioid clade</taxon>
        <taxon>Phaseoleae</taxon>
        <taxon>Cajanus</taxon>
    </lineage>
</organism>
<evidence type="ECO:0000313" key="7">
    <source>
        <dbReference type="EMBL" id="KYP49555.1"/>
    </source>
</evidence>
<dbReference type="PANTHER" id="PTHR47481">
    <property type="match status" value="1"/>
</dbReference>
<dbReference type="EMBL" id="KQ483474">
    <property type="protein sequence ID" value="KYP49543.1"/>
    <property type="molecule type" value="Genomic_DNA"/>
</dbReference>
<feature type="domain" description="CCHC-type" evidence="3">
    <location>
        <begin position="269"/>
        <end position="283"/>
    </location>
</feature>
<dbReference type="InterPro" id="IPR001878">
    <property type="entry name" value="Znf_CCHC"/>
</dbReference>
<accession>A0A151S447</accession>
<sequence length="502" mass="57620">MADLVSSTSSLERLNNSNYDTWSVRMKYYLLGQDLWSIVRGAETTPPTDEENLKKWKVRCGKALYVLSISVEDEFLQRIKDLTTSKEAWDTLETLFTKKNDAKLQLLENKLMSLRQGDMAISQYFTKVKSICNEIAKLDPQNVISETRMRRIIIFGLNPKYNGIITAIRGWAKEPTLTELESILANQEALDNQMSKVSINEEDKARFSKKGGRKEVQAAANLDSESKGPQRRQGWQKGQHKKGPEQRGATQSRFKDYEEQKRYRRKDGRCYNCGKKGHYVRECWARKEEGNTVTLKQDENKEEWDVHASYAVKESRRDEGVEIVASCMDELVEESTLVTVSEAINYDDDWIVDSGCSNHMTGDKGKFLSMSEYKGERVVVTANNSKMPIFHIEKAAIVPRFSPHQVEVDNVYHVPGIKKNLLSVSQLTTLGNYVVFGPKDVGVYRRFKPICPAIMKGRRLESVYVMSAQEAYVNKARKNETADLWHARLEHVSYNRFKAMMK</sequence>
<evidence type="ECO:0000313" key="8">
    <source>
        <dbReference type="Proteomes" id="UP000075243"/>
    </source>
</evidence>
<protein>
    <submittedName>
        <fullName evidence="4">Retrovirus-related Pol polyprotein from transposon TNT 1-94</fullName>
    </submittedName>
</protein>